<dbReference type="Gene3D" id="3.40.190.10">
    <property type="entry name" value="Periplasmic binding protein-like II"/>
    <property type="match status" value="2"/>
</dbReference>
<gene>
    <name evidence="3" type="ORF">N177_0658</name>
</gene>
<accession>V4RNQ5</accession>
<dbReference type="RefSeq" id="WP_023430807.1">
    <property type="nucleotide sequence ID" value="NZ_AWXZ01000013.1"/>
</dbReference>
<name>V4RNQ5_9HYPH</name>
<keyword evidence="1" id="KW-0732">Signal</keyword>
<dbReference type="PANTHER" id="PTHR35936:SF17">
    <property type="entry name" value="ARGININE-BINDING EXTRACELLULAR PROTEIN ARTP"/>
    <property type="match status" value="1"/>
</dbReference>
<evidence type="ECO:0000313" key="3">
    <source>
        <dbReference type="EMBL" id="ESR26874.1"/>
    </source>
</evidence>
<dbReference type="eggNOG" id="COG0834">
    <property type="taxonomic scope" value="Bacteria"/>
</dbReference>
<reference evidence="3 4" key="1">
    <citation type="journal article" date="2014" name="Genome Announc.">
        <title>Draft Genome Sequence of Lutibaculum baratangense Strain AMV1T, Isolated from a Mud Volcano in Andamans, India.</title>
        <authorList>
            <person name="Singh A."/>
            <person name="Sreenivas A."/>
            <person name="Sathyanarayana Reddy G."/>
            <person name="Pinnaka A.K."/>
            <person name="Shivaji S."/>
        </authorList>
    </citation>
    <scope>NUCLEOTIDE SEQUENCE [LARGE SCALE GENOMIC DNA]</scope>
    <source>
        <strain evidence="3 4">AMV1</strain>
    </source>
</reference>
<dbReference type="Proteomes" id="UP000017819">
    <property type="component" value="Unassembled WGS sequence"/>
</dbReference>
<dbReference type="EMBL" id="AWXZ01000013">
    <property type="protein sequence ID" value="ESR26874.1"/>
    <property type="molecule type" value="Genomic_DNA"/>
</dbReference>
<evidence type="ECO:0000313" key="4">
    <source>
        <dbReference type="Proteomes" id="UP000017819"/>
    </source>
</evidence>
<evidence type="ECO:0000256" key="1">
    <source>
        <dbReference type="ARBA" id="ARBA00022729"/>
    </source>
</evidence>
<dbReference type="SUPFAM" id="SSF53850">
    <property type="entry name" value="Periplasmic binding protein-like II"/>
    <property type="match status" value="1"/>
</dbReference>
<protein>
    <recommendedName>
        <fullName evidence="2">Solute-binding protein family 3/N-terminal domain-containing protein</fullName>
    </recommendedName>
</protein>
<dbReference type="SMART" id="SM00062">
    <property type="entry name" value="PBPb"/>
    <property type="match status" value="1"/>
</dbReference>
<organism evidence="3 4">
    <name type="scientific">Lutibaculum baratangense AMV1</name>
    <dbReference type="NCBI Taxonomy" id="631454"/>
    <lineage>
        <taxon>Bacteria</taxon>
        <taxon>Pseudomonadati</taxon>
        <taxon>Pseudomonadota</taxon>
        <taxon>Alphaproteobacteria</taxon>
        <taxon>Hyphomicrobiales</taxon>
        <taxon>Tepidamorphaceae</taxon>
        <taxon>Lutibaculum</taxon>
    </lineage>
</organism>
<dbReference type="AlphaFoldDB" id="V4RNQ5"/>
<dbReference type="InterPro" id="IPR001638">
    <property type="entry name" value="Solute-binding_3/MltF_N"/>
</dbReference>
<dbReference type="OrthoDB" id="6955767at2"/>
<comment type="caution">
    <text evidence="3">The sequence shown here is derived from an EMBL/GenBank/DDBJ whole genome shotgun (WGS) entry which is preliminary data.</text>
</comment>
<evidence type="ECO:0000259" key="2">
    <source>
        <dbReference type="SMART" id="SM00062"/>
    </source>
</evidence>
<proteinExistence type="predicted"/>
<sequence length="252" mass="27337">MSGTGLGDLERQQFAPHGKMRIGIAFGKSISGVWTMPDPETGEPVGITVDLGAELARWLGLPFEYVKLASSGEIIETANQDRWDVAFTPVDADRKKVVDFTTDYYLGDSTYLVHADSPFRSVKDVDLEGVRVLGVENTATIRSARRTLMNTTAEGLNSLEDAIERFRRRDADALALGRESLMGIARSLPDTRILDDHFHATGTALAMAKGKAEALELATQFIEEAKRDGLIEKIVLSHGLSASSVAPSGSRS</sequence>
<dbReference type="STRING" id="631454.N177_0658"/>
<keyword evidence="4" id="KW-1185">Reference proteome</keyword>
<dbReference type="Pfam" id="PF00497">
    <property type="entry name" value="SBP_bac_3"/>
    <property type="match status" value="1"/>
</dbReference>
<feature type="domain" description="Solute-binding protein family 3/N-terminal" evidence="2">
    <location>
        <begin position="28"/>
        <end position="238"/>
    </location>
</feature>
<dbReference type="PANTHER" id="PTHR35936">
    <property type="entry name" value="MEMBRANE-BOUND LYTIC MUREIN TRANSGLYCOSYLASE F"/>
    <property type="match status" value="1"/>
</dbReference>